<dbReference type="AlphaFoldDB" id="A0A8H8DI01"/>
<feature type="non-terminal residue" evidence="1">
    <location>
        <position position="54"/>
    </location>
</feature>
<dbReference type="Proteomes" id="UP000673691">
    <property type="component" value="Unassembled WGS sequence"/>
</dbReference>
<sequence length="54" mass="6344">MQEVRARFGPGKANFRLNFFITRFRRFVFRFRYPKTPAGTVAGTELTAATCFFF</sequence>
<dbReference type="EMBL" id="JAEFCI010007501">
    <property type="protein sequence ID" value="KAG5459023.1"/>
    <property type="molecule type" value="Genomic_DNA"/>
</dbReference>
<comment type="caution">
    <text evidence="1">The sequence shown here is derived from an EMBL/GenBank/DDBJ whole genome shotgun (WGS) entry which is preliminary data.</text>
</comment>
<evidence type="ECO:0000313" key="1">
    <source>
        <dbReference type="EMBL" id="KAG5459023.1"/>
    </source>
</evidence>
<gene>
    <name evidence="1" type="ORF">BJ554DRAFT_649</name>
</gene>
<evidence type="ECO:0000313" key="2">
    <source>
        <dbReference type="Proteomes" id="UP000673691"/>
    </source>
</evidence>
<organism evidence="1 2">
    <name type="scientific">Olpidium bornovanus</name>
    <dbReference type="NCBI Taxonomy" id="278681"/>
    <lineage>
        <taxon>Eukaryota</taxon>
        <taxon>Fungi</taxon>
        <taxon>Fungi incertae sedis</taxon>
        <taxon>Olpidiomycota</taxon>
        <taxon>Olpidiomycotina</taxon>
        <taxon>Olpidiomycetes</taxon>
        <taxon>Olpidiales</taxon>
        <taxon>Olpidiaceae</taxon>
        <taxon>Olpidium</taxon>
    </lineage>
</organism>
<protein>
    <submittedName>
        <fullName evidence="1">Uncharacterized protein</fullName>
    </submittedName>
</protein>
<keyword evidence="2" id="KW-1185">Reference proteome</keyword>
<name>A0A8H8DI01_9FUNG</name>
<proteinExistence type="predicted"/>
<accession>A0A8H8DI01</accession>
<reference evidence="1 2" key="1">
    <citation type="journal article" name="Sci. Rep.">
        <title>Genome-scale phylogenetic analyses confirm Olpidium as the closest living zoosporic fungus to the non-flagellated, terrestrial fungi.</title>
        <authorList>
            <person name="Chang Y."/>
            <person name="Rochon D."/>
            <person name="Sekimoto S."/>
            <person name="Wang Y."/>
            <person name="Chovatia M."/>
            <person name="Sandor L."/>
            <person name="Salamov A."/>
            <person name="Grigoriev I.V."/>
            <person name="Stajich J.E."/>
            <person name="Spatafora J.W."/>
        </authorList>
    </citation>
    <scope>NUCLEOTIDE SEQUENCE [LARGE SCALE GENOMIC DNA]</scope>
    <source>
        <strain evidence="1">S191</strain>
    </source>
</reference>